<proteinExistence type="inferred from homology"/>
<organism evidence="3 4">
    <name type="scientific">Plantactinospora siamensis</name>
    <dbReference type="NCBI Taxonomy" id="555372"/>
    <lineage>
        <taxon>Bacteria</taxon>
        <taxon>Bacillati</taxon>
        <taxon>Actinomycetota</taxon>
        <taxon>Actinomycetes</taxon>
        <taxon>Micromonosporales</taxon>
        <taxon>Micromonosporaceae</taxon>
        <taxon>Plantactinospora</taxon>
    </lineage>
</organism>
<dbReference type="Proteomes" id="UP001589894">
    <property type="component" value="Unassembled WGS sequence"/>
</dbReference>
<sequence>MNARDARRYASGTWLRCVQPRPEARTVLIAFPHAGGSATFFGAWGERLPPTVELTAVQYPGRLDRLREPCVDDVHRLADGVLAALRTRGCTAAGRRVALLGHSMGAVVAYETALRLEGLGVRPVATFVSSHPAPGRPRRSALTEFTDHALIAELRRLGATPAALINEPDARTAVLAGLRSDYRAVARYRPSPGRLSTPVVALVGADDPDVTPDDMRPWTERTTGPMTLHVFPGDHFYLTPQRDAVLRAATAYLDGAGAPPRA</sequence>
<comment type="similarity">
    <text evidence="1">Belongs to the thioesterase family.</text>
</comment>
<dbReference type="PANTHER" id="PTHR11487">
    <property type="entry name" value="THIOESTERASE"/>
    <property type="match status" value="1"/>
</dbReference>
<dbReference type="SUPFAM" id="SSF53474">
    <property type="entry name" value="alpha/beta-Hydrolases"/>
    <property type="match status" value="1"/>
</dbReference>
<dbReference type="EMBL" id="JBHLUE010000026">
    <property type="protein sequence ID" value="MFC0567902.1"/>
    <property type="molecule type" value="Genomic_DNA"/>
</dbReference>
<name>A0ABV6P4E7_9ACTN</name>
<gene>
    <name evidence="3" type="ORF">ACFFHU_27635</name>
</gene>
<keyword evidence="4" id="KW-1185">Reference proteome</keyword>
<dbReference type="Gene3D" id="3.40.50.1820">
    <property type="entry name" value="alpha/beta hydrolase"/>
    <property type="match status" value="1"/>
</dbReference>
<dbReference type="InterPro" id="IPR001031">
    <property type="entry name" value="Thioesterase"/>
</dbReference>
<dbReference type="InterPro" id="IPR012223">
    <property type="entry name" value="TEII"/>
</dbReference>
<dbReference type="RefSeq" id="WP_377343265.1">
    <property type="nucleotide sequence ID" value="NZ_JBHLUE010000026.1"/>
</dbReference>
<accession>A0ABV6P4E7</accession>
<reference evidence="3 4" key="1">
    <citation type="submission" date="2024-09" db="EMBL/GenBank/DDBJ databases">
        <authorList>
            <person name="Sun Q."/>
            <person name="Mori K."/>
        </authorList>
    </citation>
    <scope>NUCLEOTIDE SEQUENCE [LARGE SCALE GENOMIC DNA]</scope>
    <source>
        <strain evidence="3 4">TBRC 2205</strain>
    </source>
</reference>
<evidence type="ECO:0000313" key="4">
    <source>
        <dbReference type="Proteomes" id="UP001589894"/>
    </source>
</evidence>
<protein>
    <submittedName>
        <fullName evidence="3">Thioesterase II family protein</fullName>
    </submittedName>
</protein>
<dbReference type="Pfam" id="PF00975">
    <property type="entry name" value="Thioesterase"/>
    <property type="match status" value="1"/>
</dbReference>
<evidence type="ECO:0000256" key="1">
    <source>
        <dbReference type="ARBA" id="ARBA00007169"/>
    </source>
</evidence>
<evidence type="ECO:0000313" key="3">
    <source>
        <dbReference type="EMBL" id="MFC0567902.1"/>
    </source>
</evidence>
<evidence type="ECO:0000259" key="2">
    <source>
        <dbReference type="Pfam" id="PF00975"/>
    </source>
</evidence>
<feature type="domain" description="Thioesterase" evidence="2">
    <location>
        <begin position="28"/>
        <end position="249"/>
    </location>
</feature>
<dbReference type="PANTHER" id="PTHR11487:SF0">
    <property type="entry name" value="S-ACYL FATTY ACID SYNTHASE THIOESTERASE, MEDIUM CHAIN"/>
    <property type="match status" value="1"/>
</dbReference>
<dbReference type="InterPro" id="IPR029058">
    <property type="entry name" value="AB_hydrolase_fold"/>
</dbReference>
<comment type="caution">
    <text evidence="3">The sequence shown here is derived from an EMBL/GenBank/DDBJ whole genome shotgun (WGS) entry which is preliminary data.</text>
</comment>